<feature type="domain" description="Protein kinase" evidence="8">
    <location>
        <begin position="61"/>
        <end position="335"/>
    </location>
</feature>
<feature type="binding site" evidence="5">
    <location>
        <position position="90"/>
    </location>
    <ligand>
        <name>ATP</name>
        <dbReference type="ChEBI" id="CHEBI:30616"/>
    </ligand>
</feature>
<dbReference type="PANTHER" id="PTHR43289:SF34">
    <property type="entry name" value="SERINE_THREONINE-PROTEIN KINASE YBDM-RELATED"/>
    <property type="match status" value="1"/>
</dbReference>
<protein>
    <submittedName>
        <fullName evidence="9">Serine/threonine-protein kinase PrkC</fullName>
        <ecNumber evidence="9">2.7.11.1</ecNumber>
    </submittedName>
</protein>
<feature type="compositionally biased region" description="Low complexity" evidence="6">
    <location>
        <begin position="1"/>
        <end position="13"/>
    </location>
</feature>
<dbReference type="Pfam" id="PF00069">
    <property type="entry name" value="Pkinase"/>
    <property type="match status" value="1"/>
</dbReference>
<dbReference type="PROSITE" id="PS00107">
    <property type="entry name" value="PROTEIN_KINASE_ATP"/>
    <property type="match status" value="1"/>
</dbReference>
<dbReference type="PROSITE" id="PS00108">
    <property type="entry name" value="PROTEIN_KINASE_ST"/>
    <property type="match status" value="1"/>
</dbReference>
<dbReference type="GO" id="GO:0005524">
    <property type="term" value="F:ATP binding"/>
    <property type="evidence" value="ECO:0007669"/>
    <property type="project" value="UniProtKB-UniRule"/>
</dbReference>
<dbReference type="AlphaFoldDB" id="A0A5C5VF65"/>
<feature type="transmembrane region" description="Helical" evidence="7">
    <location>
        <begin position="367"/>
        <end position="389"/>
    </location>
</feature>
<dbReference type="InterPro" id="IPR000719">
    <property type="entry name" value="Prot_kinase_dom"/>
</dbReference>
<dbReference type="EMBL" id="SIHJ01000001">
    <property type="protein sequence ID" value="TWT37286.1"/>
    <property type="molecule type" value="Genomic_DNA"/>
</dbReference>
<dbReference type="EC" id="2.7.11.1" evidence="9"/>
<sequence>MSSDHQQPKSPSDSDSDSDSDATLDITSGLSDIMRRLDQLWDDRPGPTPLYDLNGRQVGGYTLRDVIGQGSFGVVYRADDPKNDRQVAIKIPRPEVILQTDRMQRFRREAAVAKSLDHPGIVPVYDTQLEGASPYIASAYVDGPDLGVWLDRAARPVDFLPAARFVAKLADAVHYAHDRGVTHRDLKPGNVLLESSASRPLSLDDYSPRLTDFGLAGTLSADGRSTRASMVIGTPYYMAPEQAAAAGGADSRPADIYSLGLLLFELITKRTPRKDATYHDVLSQLLSGAKQPDVREIRPDTPIALQAILNKCLQHHPRDRYALAADLADDLDRFVAGERVSVPPPRRTDKIVRWMRLPRSLEFAGKYALIFHTGTIVWLLLVTLLAWVFGFVPNGGYLKNLLDMAFVASVFHGPKALLGWQLATGRRWAYLPSLLSSFVLLAVVVYSAVGESVAFEQNYPTRFSKLNNFSILVTASLGEVVCEIMAWPAWRRLRRDATR</sequence>
<dbReference type="RefSeq" id="WP_146564629.1">
    <property type="nucleotide sequence ID" value="NZ_SIHJ01000001.1"/>
</dbReference>
<evidence type="ECO:0000313" key="9">
    <source>
        <dbReference type="EMBL" id="TWT37286.1"/>
    </source>
</evidence>
<dbReference type="SUPFAM" id="SSF56112">
    <property type="entry name" value="Protein kinase-like (PK-like)"/>
    <property type="match status" value="1"/>
</dbReference>
<keyword evidence="7" id="KW-0472">Membrane</keyword>
<keyword evidence="2 5" id="KW-0547">Nucleotide-binding</keyword>
<proteinExistence type="predicted"/>
<dbReference type="Gene3D" id="3.30.200.20">
    <property type="entry name" value="Phosphorylase Kinase, domain 1"/>
    <property type="match status" value="1"/>
</dbReference>
<evidence type="ECO:0000313" key="10">
    <source>
        <dbReference type="Proteomes" id="UP000316714"/>
    </source>
</evidence>
<evidence type="ECO:0000256" key="4">
    <source>
        <dbReference type="ARBA" id="ARBA00022840"/>
    </source>
</evidence>
<dbReference type="GO" id="GO:0004674">
    <property type="term" value="F:protein serine/threonine kinase activity"/>
    <property type="evidence" value="ECO:0007669"/>
    <property type="project" value="UniProtKB-EC"/>
</dbReference>
<feature type="transmembrane region" description="Helical" evidence="7">
    <location>
        <begin position="430"/>
        <end position="449"/>
    </location>
</feature>
<keyword evidence="7" id="KW-0812">Transmembrane</keyword>
<dbReference type="OrthoDB" id="6111975at2"/>
<keyword evidence="4 5" id="KW-0067">ATP-binding</keyword>
<keyword evidence="3 9" id="KW-0418">Kinase</keyword>
<dbReference type="Proteomes" id="UP000316714">
    <property type="component" value="Unassembled WGS sequence"/>
</dbReference>
<feature type="region of interest" description="Disordered" evidence="6">
    <location>
        <begin position="1"/>
        <end position="25"/>
    </location>
</feature>
<comment type="caution">
    <text evidence="9">The sequence shown here is derived from an EMBL/GenBank/DDBJ whole genome shotgun (WGS) entry which is preliminary data.</text>
</comment>
<keyword evidence="1 9" id="KW-0808">Transferase</keyword>
<evidence type="ECO:0000259" key="8">
    <source>
        <dbReference type="PROSITE" id="PS50011"/>
    </source>
</evidence>
<keyword evidence="7" id="KW-1133">Transmembrane helix</keyword>
<keyword evidence="10" id="KW-1185">Reference proteome</keyword>
<evidence type="ECO:0000256" key="5">
    <source>
        <dbReference type="PROSITE-ProRule" id="PRU10141"/>
    </source>
</evidence>
<dbReference type="PROSITE" id="PS50011">
    <property type="entry name" value="PROTEIN_KINASE_DOM"/>
    <property type="match status" value="1"/>
</dbReference>
<dbReference type="InterPro" id="IPR017441">
    <property type="entry name" value="Protein_kinase_ATP_BS"/>
</dbReference>
<evidence type="ECO:0000256" key="6">
    <source>
        <dbReference type="SAM" id="MobiDB-lite"/>
    </source>
</evidence>
<dbReference type="InterPro" id="IPR008271">
    <property type="entry name" value="Ser/Thr_kinase_AS"/>
</dbReference>
<dbReference type="InterPro" id="IPR011009">
    <property type="entry name" value="Kinase-like_dom_sf"/>
</dbReference>
<dbReference type="CDD" id="cd14014">
    <property type="entry name" value="STKc_PknB_like"/>
    <property type="match status" value="1"/>
</dbReference>
<gene>
    <name evidence="9" type="primary">prkC_5</name>
    <name evidence="9" type="ORF">KOR34_22340</name>
</gene>
<dbReference type="Gene3D" id="1.10.510.10">
    <property type="entry name" value="Transferase(Phosphotransferase) domain 1"/>
    <property type="match status" value="1"/>
</dbReference>
<dbReference type="SMART" id="SM00220">
    <property type="entry name" value="S_TKc"/>
    <property type="match status" value="1"/>
</dbReference>
<feature type="transmembrane region" description="Helical" evidence="7">
    <location>
        <begin position="469"/>
        <end position="490"/>
    </location>
</feature>
<name>A0A5C5VF65_9BACT</name>
<accession>A0A5C5VF65</accession>
<evidence type="ECO:0000256" key="2">
    <source>
        <dbReference type="ARBA" id="ARBA00022741"/>
    </source>
</evidence>
<evidence type="ECO:0000256" key="7">
    <source>
        <dbReference type="SAM" id="Phobius"/>
    </source>
</evidence>
<dbReference type="PANTHER" id="PTHR43289">
    <property type="entry name" value="MITOGEN-ACTIVATED PROTEIN KINASE KINASE KINASE 20-RELATED"/>
    <property type="match status" value="1"/>
</dbReference>
<reference evidence="9 10" key="1">
    <citation type="submission" date="2019-02" db="EMBL/GenBank/DDBJ databases">
        <title>Deep-cultivation of Planctomycetes and their phenomic and genomic characterization uncovers novel biology.</title>
        <authorList>
            <person name="Wiegand S."/>
            <person name="Jogler M."/>
            <person name="Boedeker C."/>
            <person name="Pinto D."/>
            <person name="Vollmers J."/>
            <person name="Rivas-Marin E."/>
            <person name="Kohn T."/>
            <person name="Peeters S.H."/>
            <person name="Heuer A."/>
            <person name="Rast P."/>
            <person name="Oberbeckmann S."/>
            <person name="Bunk B."/>
            <person name="Jeske O."/>
            <person name="Meyerdierks A."/>
            <person name="Storesund J.E."/>
            <person name="Kallscheuer N."/>
            <person name="Luecker S."/>
            <person name="Lage O.M."/>
            <person name="Pohl T."/>
            <person name="Merkel B.J."/>
            <person name="Hornburger P."/>
            <person name="Mueller R.-W."/>
            <person name="Bruemmer F."/>
            <person name="Labrenz M."/>
            <person name="Spormann A.M."/>
            <person name="Op Den Camp H."/>
            <person name="Overmann J."/>
            <person name="Amann R."/>
            <person name="Jetten M.S.M."/>
            <person name="Mascher T."/>
            <person name="Medema M.H."/>
            <person name="Devos D.P."/>
            <person name="Kaster A.-K."/>
            <person name="Ovreas L."/>
            <person name="Rohde M."/>
            <person name="Galperin M.Y."/>
            <person name="Jogler C."/>
        </authorList>
    </citation>
    <scope>NUCLEOTIDE SEQUENCE [LARGE SCALE GENOMIC DNA]</scope>
    <source>
        <strain evidence="9 10">KOR34</strain>
    </source>
</reference>
<evidence type="ECO:0000256" key="1">
    <source>
        <dbReference type="ARBA" id="ARBA00022679"/>
    </source>
</evidence>
<organism evidence="9 10">
    <name type="scientific">Posidoniimonas corsicana</name>
    <dbReference type="NCBI Taxonomy" id="1938618"/>
    <lineage>
        <taxon>Bacteria</taxon>
        <taxon>Pseudomonadati</taxon>
        <taxon>Planctomycetota</taxon>
        <taxon>Planctomycetia</taxon>
        <taxon>Pirellulales</taxon>
        <taxon>Lacipirellulaceae</taxon>
        <taxon>Posidoniimonas</taxon>
    </lineage>
</organism>
<evidence type="ECO:0000256" key="3">
    <source>
        <dbReference type="ARBA" id="ARBA00022777"/>
    </source>
</evidence>